<feature type="compositionally biased region" description="Polar residues" evidence="6">
    <location>
        <begin position="389"/>
        <end position="399"/>
    </location>
</feature>
<dbReference type="GO" id="GO:0046839">
    <property type="term" value="P:phospholipid dephosphorylation"/>
    <property type="evidence" value="ECO:0007669"/>
    <property type="project" value="TreeGrafter"/>
</dbReference>
<evidence type="ECO:0000256" key="7">
    <source>
        <dbReference type="SAM" id="Phobius"/>
    </source>
</evidence>
<organism evidence="9 10">
    <name type="scientific">Yarrowia lipolytica</name>
    <name type="common">Candida lipolytica</name>
    <dbReference type="NCBI Taxonomy" id="4952"/>
    <lineage>
        <taxon>Eukaryota</taxon>
        <taxon>Fungi</taxon>
        <taxon>Dikarya</taxon>
        <taxon>Ascomycota</taxon>
        <taxon>Saccharomycotina</taxon>
        <taxon>Dipodascomycetes</taxon>
        <taxon>Dipodascales</taxon>
        <taxon>Dipodascales incertae sedis</taxon>
        <taxon>Yarrowia</taxon>
    </lineage>
</organism>
<feature type="transmembrane region" description="Helical" evidence="7">
    <location>
        <begin position="82"/>
        <end position="107"/>
    </location>
</feature>
<dbReference type="AlphaFoldDB" id="A0A371BY70"/>
<evidence type="ECO:0000256" key="5">
    <source>
        <dbReference type="ARBA" id="ARBA00023136"/>
    </source>
</evidence>
<evidence type="ECO:0000256" key="1">
    <source>
        <dbReference type="ARBA" id="ARBA00004141"/>
    </source>
</evidence>
<dbReference type="Pfam" id="PF01569">
    <property type="entry name" value="PAP2"/>
    <property type="match status" value="1"/>
</dbReference>
<gene>
    <name evidence="9" type="ORF">B0I71DRAFT_169206</name>
</gene>
<dbReference type="GO" id="GO:0016020">
    <property type="term" value="C:membrane"/>
    <property type="evidence" value="ECO:0007669"/>
    <property type="project" value="UniProtKB-SubCell"/>
</dbReference>
<dbReference type="VEuPathDB" id="FungiDB:YALI1_C15776g"/>
<name>A0A371BY70_YARLL</name>
<evidence type="ECO:0000313" key="9">
    <source>
        <dbReference type="EMBL" id="RDW22984.1"/>
    </source>
</evidence>
<feature type="transmembrane region" description="Helical" evidence="7">
    <location>
        <begin position="40"/>
        <end position="62"/>
    </location>
</feature>
<evidence type="ECO:0000256" key="2">
    <source>
        <dbReference type="ARBA" id="ARBA00008816"/>
    </source>
</evidence>
<feature type="compositionally biased region" description="Basic residues" evidence="6">
    <location>
        <begin position="519"/>
        <end position="533"/>
    </location>
</feature>
<feature type="transmembrane region" description="Helical" evidence="7">
    <location>
        <begin position="119"/>
        <end position="140"/>
    </location>
</feature>
<dbReference type="SUPFAM" id="SSF48317">
    <property type="entry name" value="Acid phosphatase/Vanadium-dependent haloperoxidase"/>
    <property type="match status" value="1"/>
</dbReference>
<dbReference type="Proteomes" id="UP000256601">
    <property type="component" value="Unassembled WGS sequence"/>
</dbReference>
<reference evidence="9 10" key="1">
    <citation type="submission" date="2018-07" db="EMBL/GenBank/DDBJ databases">
        <title>Draft Genome Assemblies for Five Robust Yarrowia lipolytica Strains Exhibiting High Lipid Production and Pentose Sugar Utilization and Sugar Alcohol Secretion from Undetoxified Lignocellulosic Biomass Hydrolysates.</title>
        <authorList>
            <consortium name="DOE Joint Genome Institute"/>
            <person name="Walker C."/>
            <person name="Ryu S."/>
            <person name="Na H."/>
            <person name="Zane M."/>
            <person name="LaButti K."/>
            <person name="Lipzen A."/>
            <person name="Haridas S."/>
            <person name="Barry K."/>
            <person name="Grigoriev I.V."/>
            <person name="Quarterman J."/>
            <person name="Slininger P."/>
            <person name="Dien B."/>
            <person name="Trinh C.T."/>
        </authorList>
    </citation>
    <scope>NUCLEOTIDE SEQUENCE [LARGE SCALE GENOMIC DNA]</scope>
    <source>
        <strain evidence="9 10">YB392</strain>
    </source>
</reference>
<evidence type="ECO:0000313" key="10">
    <source>
        <dbReference type="Proteomes" id="UP000256601"/>
    </source>
</evidence>
<dbReference type="GO" id="GO:0008195">
    <property type="term" value="F:phosphatidate phosphatase activity"/>
    <property type="evidence" value="ECO:0007669"/>
    <property type="project" value="TreeGrafter"/>
</dbReference>
<dbReference type="PANTHER" id="PTHR10165">
    <property type="entry name" value="LIPID PHOSPHATE PHOSPHATASE"/>
    <property type="match status" value="1"/>
</dbReference>
<dbReference type="VEuPathDB" id="FungiDB:YALI0_C11297g"/>
<dbReference type="InterPro" id="IPR000326">
    <property type="entry name" value="PAP2/HPO"/>
</dbReference>
<proteinExistence type="inferred from homology"/>
<dbReference type="EMBL" id="KZ859126">
    <property type="protein sequence ID" value="RDW22984.1"/>
    <property type="molecule type" value="Genomic_DNA"/>
</dbReference>
<accession>A0A371BY70</accession>
<dbReference type="CDD" id="cd03390">
    <property type="entry name" value="PAP2_containing_1_like"/>
    <property type="match status" value="1"/>
</dbReference>
<keyword evidence="9" id="KW-0575">Peroxidase</keyword>
<protein>
    <submittedName>
        <fullName evidence="9">Phosphatidic acid phosphatase type 2/haloperoxidase</fullName>
    </submittedName>
</protein>
<feature type="region of interest" description="Disordered" evidence="6">
    <location>
        <begin position="513"/>
        <end position="533"/>
    </location>
</feature>
<evidence type="ECO:0000256" key="6">
    <source>
        <dbReference type="SAM" id="MobiDB-lite"/>
    </source>
</evidence>
<evidence type="ECO:0000256" key="3">
    <source>
        <dbReference type="ARBA" id="ARBA00022692"/>
    </source>
</evidence>
<dbReference type="GO" id="GO:0006644">
    <property type="term" value="P:phospholipid metabolic process"/>
    <property type="evidence" value="ECO:0007669"/>
    <property type="project" value="InterPro"/>
</dbReference>
<feature type="region of interest" description="Disordered" evidence="6">
    <location>
        <begin position="367"/>
        <end position="399"/>
    </location>
</feature>
<dbReference type="InterPro" id="IPR043216">
    <property type="entry name" value="PAP-like"/>
</dbReference>
<evidence type="ECO:0000256" key="4">
    <source>
        <dbReference type="ARBA" id="ARBA00022989"/>
    </source>
</evidence>
<dbReference type="GO" id="GO:0004601">
    <property type="term" value="F:peroxidase activity"/>
    <property type="evidence" value="ECO:0007669"/>
    <property type="project" value="UniProtKB-KW"/>
</dbReference>
<dbReference type="InterPro" id="IPR036938">
    <property type="entry name" value="PAP2/HPO_sf"/>
</dbReference>
<comment type="subcellular location">
    <subcellularLocation>
        <location evidence="1">Membrane</location>
        <topology evidence="1">Multi-pass membrane protein</topology>
    </subcellularLocation>
</comment>
<feature type="transmembrane region" description="Helical" evidence="7">
    <location>
        <begin position="222"/>
        <end position="242"/>
    </location>
</feature>
<feature type="compositionally biased region" description="Basic residues" evidence="6">
    <location>
        <begin position="371"/>
        <end position="388"/>
    </location>
</feature>
<feature type="transmembrane region" description="Helical" evidence="7">
    <location>
        <begin position="248"/>
        <end position="267"/>
    </location>
</feature>
<sequence>MTHSTQSSSTLVAIRRDECFFPISSHSISLSSVLSYLIDWIFYISLTTLALVYAKIVSPLFAEFYLYNTSLWYSHIPTDLTIVPTFLLIIYSILIPIGQFALTIGFTTSHRWHRRLWDLHAILLTLMAAHALQTVIVSLLKNLVGAPRPDMLARCRPMSWMRPSFGTLSNVGICTQTDIGHLEEGFRSFPSAHSATAFTSAMVQVLFWIARTRMLDCSGWSWKLLLSLVPLLSASAVAFSRISDNRHHVFDVIIGMLIGLIAGYLAFIHYFPFPTFANVCTGGRAYSPRCGILGSVGCWSLGDETGCLRTKLFKTPKCSVKATFTMGCGTELCVCKKPSCGACSVGGEGAKCSLRCSIRNCTGNACTSRPVSRRSTRRTPSRRSRRSHQTYPGRSSETACLPSCSPTCTGNCHDTTCSSCDSSATATEPSHTRSAHRCTNPVCTIAGCIGACLRRVTSRPRCTTVGCTVANCIGISCLVGRVRTCRIPWCRNERCMRLAREHCFDGEASTIDVGGGRSRASRHRRVSRHAITP</sequence>
<keyword evidence="5 7" id="KW-0472">Membrane</keyword>
<comment type="similarity">
    <text evidence="2">Belongs to the PA-phosphatase related phosphoesterase family.</text>
</comment>
<keyword evidence="3 7" id="KW-0812">Transmembrane</keyword>
<dbReference type="Gene3D" id="1.20.144.10">
    <property type="entry name" value="Phosphatidic acid phosphatase type 2/haloperoxidase"/>
    <property type="match status" value="1"/>
</dbReference>
<feature type="domain" description="Phosphatidic acid phosphatase type 2/haloperoxidase" evidence="8">
    <location>
        <begin position="122"/>
        <end position="267"/>
    </location>
</feature>
<dbReference type="SMART" id="SM00014">
    <property type="entry name" value="acidPPc"/>
    <property type="match status" value="1"/>
</dbReference>
<keyword evidence="4 7" id="KW-1133">Transmembrane helix</keyword>
<dbReference type="PANTHER" id="PTHR10165:SF192">
    <property type="entry name" value="PHOSPHATIDIC ACID PHOSPHATASE TYPE 2_HALOPEROXIDASE DOMAIN-CONTAINING PROTEIN"/>
    <property type="match status" value="1"/>
</dbReference>
<evidence type="ECO:0000259" key="8">
    <source>
        <dbReference type="SMART" id="SM00014"/>
    </source>
</evidence>
<keyword evidence="9" id="KW-0560">Oxidoreductase</keyword>